<feature type="domain" description="Lipocalin/cytosolic fatty-acid binding" evidence="2">
    <location>
        <begin position="65"/>
        <end position="177"/>
    </location>
</feature>
<dbReference type="Pfam" id="PF08212">
    <property type="entry name" value="Lipocalin_2"/>
    <property type="match status" value="1"/>
</dbReference>
<evidence type="ECO:0000259" key="2">
    <source>
        <dbReference type="Pfam" id="PF08212"/>
    </source>
</evidence>
<keyword evidence="1" id="KW-0472">Membrane</keyword>
<dbReference type="GO" id="GO:0000302">
    <property type="term" value="P:response to reactive oxygen species"/>
    <property type="evidence" value="ECO:0007669"/>
    <property type="project" value="TreeGrafter"/>
</dbReference>
<name>A0A6U0FIT9_9CHLO</name>
<proteinExistence type="predicted"/>
<evidence type="ECO:0000313" key="3">
    <source>
        <dbReference type="EMBL" id="CAD8217331.1"/>
    </source>
</evidence>
<dbReference type="SUPFAM" id="SSF50814">
    <property type="entry name" value="Lipocalins"/>
    <property type="match status" value="1"/>
</dbReference>
<keyword evidence="1" id="KW-1133">Transmembrane helix</keyword>
<feature type="transmembrane region" description="Helical" evidence="1">
    <location>
        <begin position="12"/>
        <end position="32"/>
    </location>
</feature>
<dbReference type="Gene3D" id="2.40.128.20">
    <property type="match status" value="1"/>
</dbReference>
<dbReference type="InterPro" id="IPR000566">
    <property type="entry name" value="Lipocln_cytosolic_FA-bd_dom"/>
</dbReference>
<sequence length="252" mass="26839">MSPPFSFRLPGFSGFLVVMMVVSMPFFGLAFGGSQPFFAKAQSDNDGSAASACPPPLVKPVEPFDLASYLGEWYVQAQAPNSYQPVNTLYCVKATYSLEDGATTPQRIRVNNQARTGSVTGPSRGGLPGNNDAFLQAIVRGNNKGELAVGPRFLPDFLKGPYWIVHYDSDAGEAIITGGAPTQTGENGLCKGARGSFFNPNGNGEGLWVFTREAMPSEDRVSALTGKVRELGLDPSVLVRVPQDGCGTFETD</sequence>
<dbReference type="PANTHER" id="PTHR10612">
    <property type="entry name" value="APOLIPOPROTEIN D"/>
    <property type="match status" value="1"/>
</dbReference>
<keyword evidence="1" id="KW-0812">Transmembrane</keyword>
<dbReference type="AlphaFoldDB" id="A0A6U0FIT9"/>
<dbReference type="GO" id="GO:0005737">
    <property type="term" value="C:cytoplasm"/>
    <property type="evidence" value="ECO:0007669"/>
    <property type="project" value="TreeGrafter"/>
</dbReference>
<accession>A0A6U0FIT9</accession>
<evidence type="ECO:0000256" key="1">
    <source>
        <dbReference type="SAM" id="Phobius"/>
    </source>
</evidence>
<dbReference type="InterPro" id="IPR012674">
    <property type="entry name" value="Calycin"/>
</dbReference>
<dbReference type="GO" id="GO:0006629">
    <property type="term" value="P:lipid metabolic process"/>
    <property type="evidence" value="ECO:0007669"/>
    <property type="project" value="TreeGrafter"/>
</dbReference>
<organism evidence="3">
    <name type="scientific">Pycnococcus provasolii</name>
    <dbReference type="NCBI Taxonomy" id="41880"/>
    <lineage>
        <taxon>Eukaryota</taxon>
        <taxon>Viridiplantae</taxon>
        <taxon>Chlorophyta</taxon>
        <taxon>Pseudoscourfieldiophyceae</taxon>
        <taxon>Pseudoscourfieldiales</taxon>
        <taxon>Pycnococcaceae</taxon>
        <taxon>Pycnococcus</taxon>
    </lineage>
</organism>
<dbReference type="PANTHER" id="PTHR10612:SF34">
    <property type="entry name" value="APOLIPOPROTEIN D"/>
    <property type="match status" value="1"/>
</dbReference>
<reference evidence="3" key="1">
    <citation type="submission" date="2021-01" db="EMBL/GenBank/DDBJ databases">
        <authorList>
            <person name="Corre E."/>
            <person name="Pelletier E."/>
            <person name="Niang G."/>
            <person name="Scheremetjew M."/>
            <person name="Finn R."/>
            <person name="Kale V."/>
            <person name="Holt S."/>
            <person name="Cochrane G."/>
            <person name="Meng A."/>
            <person name="Brown T."/>
            <person name="Cohen L."/>
        </authorList>
    </citation>
    <scope>NUCLEOTIDE SEQUENCE</scope>
    <source>
        <strain evidence="3">RCC251</strain>
    </source>
</reference>
<dbReference type="EMBL" id="HBDW01001128">
    <property type="protein sequence ID" value="CAD8217331.1"/>
    <property type="molecule type" value="Transcribed_RNA"/>
</dbReference>
<gene>
    <name evidence="3" type="ORF">PPRO1472_LOCUS771</name>
</gene>
<protein>
    <recommendedName>
        <fullName evidence="2">Lipocalin/cytosolic fatty-acid binding domain-containing protein</fullName>
    </recommendedName>
</protein>